<comment type="caution">
    <text evidence="3">The sequence shown here is derived from an EMBL/GenBank/DDBJ whole genome shotgun (WGS) entry which is preliminary data.</text>
</comment>
<gene>
    <name evidence="3" type="ORF">PR002_g10082</name>
</gene>
<name>A0A6A3MFN6_9STRA</name>
<dbReference type="GO" id="GO:0042796">
    <property type="term" value="P:snRNA transcription by RNA polymerase III"/>
    <property type="evidence" value="ECO:0007669"/>
    <property type="project" value="TreeGrafter"/>
</dbReference>
<dbReference type="PANTHER" id="PTHR14633:SF3">
    <property type="entry name" value="LITTLE ELONGATION COMPLEX SUBUNIT 2"/>
    <property type="match status" value="1"/>
</dbReference>
<dbReference type="Gene3D" id="3.40.50.720">
    <property type="entry name" value="NAD(P)-binding Rossmann-like Domain"/>
    <property type="match status" value="1"/>
</dbReference>
<accession>A0A6A3MFN6</accession>
<dbReference type="Pfam" id="PF00106">
    <property type="entry name" value="adh_short"/>
    <property type="match status" value="1"/>
</dbReference>
<dbReference type="PANTHER" id="PTHR14633">
    <property type="entry name" value="LITTLE ELONGATION COMPLEX SUBUNIT 2"/>
    <property type="match status" value="1"/>
</dbReference>
<dbReference type="Proteomes" id="UP000435112">
    <property type="component" value="Unassembled WGS sequence"/>
</dbReference>
<dbReference type="PRINTS" id="PR00080">
    <property type="entry name" value="SDRFAMILY"/>
</dbReference>
<dbReference type="EMBL" id="QXFU01000560">
    <property type="protein sequence ID" value="KAE9029647.1"/>
    <property type="molecule type" value="Genomic_DNA"/>
</dbReference>
<dbReference type="AlphaFoldDB" id="A0A6A3MFN6"/>
<feature type="domain" description="Little elongation complex subunit 2 C-terminal" evidence="2">
    <location>
        <begin position="641"/>
        <end position="792"/>
    </location>
</feature>
<dbReference type="PRINTS" id="PR00081">
    <property type="entry name" value="GDHRDH"/>
</dbReference>
<dbReference type="InterPro" id="IPR020904">
    <property type="entry name" value="Sc_DH/Rdtase_CS"/>
</dbReference>
<dbReference type="InterPro" id="IPR019535">
    <property type="entry name" value="ICE2_C"/>
</dbReference>
<dbReference type="Pfam" id="PF10505">
    <property type="entry name" value="NARG2_C"/>
    <property type="match status" value="1"/>
</dbReference>
<protein>
    <recommendedName>
        <fullName evidence="2">Little elongation complex subunit 2 C-terminal domain-containing protein</fullName>
    </recommendedName>
</protein>
<evidence type="ECO:0000256" key="1">
    <source>
        <dbReference type="SAM" id="MobiDB-lite"/>
    </source>
</evidence>
<dbReference type="GO" id="GO:0045945">
    <property type="term" value="P:positive regulation of transcription by RNA polymerase III"/>
    <property type="evidence" value="ECO:0007669"/>
    <property type="project" value="TreeGrafter"/>
</dbReference>
<evidence type="ECO:0000313" key="3">
    <source>
        <dbReference type="EMBL" id="KAE9029647.1"/>
    </source>
</evidence>
<dbReference type="InterPro" id="IPR002347">
    <property type="entry name" value="SDR_fam"/>
</dbReference>
<evidence type="ECO:0000313" key="4">
    <source>
        <dbReference type="Proteomes" id="UP000435112"/>
    </source>
</evidence>
<dbReference type="GO" id="GO:0008023">
    <property type="term" value="C:transcription elongation factor complex"/>
    <property type="evidence" value="ECO:0007669"/>
    <property type="project" value="InterPro"/>
</dbReference>
<dbReference type="InterPro" id="IPR036291">
    <property type="entry name" value="NAD(P)-bd_dom_sf"/>
</dbReference>
<reference evidence="3 4" key="1">
    <citation type="submission" date="2018-09" db="EMBL/GenBank/DDBJ databases">
        <title>Genomic investigation of the strawberry pathogen Phytophthora fragariae indicates pathogenicity is determined by transcriptional variation in three key races.</title>
        <authorList>
            <person name="Adams T.M."/>
            <person name="Armitage A.D."/>
            <person name="Sobczyk M.K."/>
            <person name="Bates H.J."/>
            <person name="Dunwell J.M."/>
            <person name="Nellist C.F."/>
            <person name="Harrison R.J."/>
        </authorList>
    </citation>
    <scope>NUCLEOTIDE SEQUENCE [LARGE SCALE GENOMIC DNA]</scope>
    <source>
        <strain evidence="3 4">SCRP324</strain>
    </source>
</reference>
<feature type="region of interest" description="Disordered" evidence="1">
    <location>
        <begin position="994"/>
        <end position="1023"/>
    </location>
</feature>
<proteinExistence type="predicted"/>
<evidence type="ECO:0000259" key="2">
    <source>
        <dbReference type="Pfam" id="PF10505"/>
    </source>
</evidence>
<organism evidence="3 4">
    <name type="scientific">Phytophthora rubi</name>
    <dbReference type="NCBI Taxonomy" id="129364"/>
    <lineage>
        <taxon>Eukaryota</taxon>
        <taxon>Sar</taxon>
        <taxon>Stramenopiles</taxon>
        <taxon>Oomycota</taxon>
        <taxon>Peronosporomycetes</taxon>
        <taxon>Peronosporales</taxon>
        <taxon>Peronosporaceae</taxon>
        <taxon>Phytophthora</taxon>
    </lineage>
</organism>
<dbReference type="GO" id="GO:0042795">
    <property type="term" value="P:snRNA transcription by RNA polymerase II"/>
    <property type="evidence" value="ECO:0007669"/>
    <property type="project" value="TreeGrafter"/>
</dbReference>
<dbReference type="OrthoDB" id="289162at2759"/>
<dbReference type="SUPFAM" id="SSF51735">
    <property type="entry name" value="NAD(P)-binding Rossmann-fold domains"/>
    <property type="match status" value="1"/>
</dbReference>
<sequence>MTTTKKTVFITGSTRGIGLALATYYTKAGWNVIGTARANSNTEKLAALSPFKIVTIDTTNGESVADVARQLEGVAIDLLINNAGTGWLTEIVEPTKAMFVDVYEVNVVGPFLVTRALQPNLQLAAKLRGSASVVQISSILGSISSNVDEYASIFNGQYIYTSSKAALNMVTRSLARDLRESKIAVVVVHPGYVNTELTGNLGVLKPSDVAASIAGVADKLTIEDTGKFLNADPTYPSSELPCPMDTTPKLADRPSSAFAVPQRLFAGRKRRSEAATDPDSSPFFTADEFAAFSVRGDVHESRLYGEFEAKRRTIVTPETPDSGRKSSAAVQVKKQTKHLMLLLVEAIEANRIQRPEKMLELDNARRRVSGIPVAQHERYLQLQRKLFQAQQRGLPEVLALSADEAKQWGQMKADVEMEQVGFCRMMARSLAAEAAANEMQIPAFALSWYEAMLTQCWNDIYRLYPRWFEPCVVVQLPSGGTLSGTGSAAIKAKEVVARGSCCAIDPRKLTPGQPLKTASDESGGVALEVVSPRQVISADLEAEELMEKYDCDLAISSSTLVSLFDSDTSTRFAHVPTGWGIPMKSRAIIHGGASKKRIFLDRPLPGNRPTTREKVAEAGRATLLSRFETESVVQGSTGGRTAYHIWQLDDKRVLVRSTTQASMITTASSAESTHEQQPRKHSIAPLSVFVKPDYNALGVEEQLTTSERCRFWLHSWLRGGSTVLVARVNPKKNIITSWTTYSPASLIYGDKNQQTLPLESFDPASKFQWLSTLFTALSDIPVGNYLLRPHDANGSSTFGKRRGGVEVLMATAEPGIETPAIDLYGFMPRRTNGAAAAVLPMSDAMPPAYSVLPSWNLRDRIPYTFQTGMYCAPFFLEGQCPQISRGESCEHIHLRLLERVAGSKAPGKARRWKFDNYTKVLKKAARANFEMLNRPVPVTLNYAFCGEENAPPSDPTAADLYAHMRCPKPPGECQLPHFTLHQILERLADDLLRKGRGKRREQKSGNRQQHQRAGRSSHGAQDD</sequence>
<dbReference type="PROSITE" id="PS00061">
    <property type="entry name" value="ADH_SHORT"/>
    <property type="match status" value="1"/>
</dbReference>